<evidence type="ECO:0000256" key="7">
    <source>
        <dbReference type="SAM" id="SignalP"/>
    </source>
</evidence>
<reference evidence="9 10" key="1">
    <citation type="submission" date="2019-06" db="EMBL/GenBank/DDBJ databases">
        <title>Genome Sequence of the Brown Rot Fungal Pathogen Monilinia laxa.</title>
        <authorList>
            <person name="De Miccolis Angelini R.M."/>
            <person name="Landi L."/>
            <person name="Abate D."/>
            <person name="Pollastro S."/>
            <person name="Romanazzi G."/>
            <person name="Faretra F."/>
        </authorList>
    </citation>
    <scope>NUCLEOTIDE SEQUENCE [LARGE SCALE GENOMIC DNA]</scope>
    <source>
        <strain evidence="9 10">Mlax316</strain>
    </source>
</reference>
<evidence type="ECO:0000256" key="1">
    <source>
        <dbReference type="ARBA" id="ARBA00001973"/>
    </source>
</evidence>
<dbReference type="PANTHER" id="PTHR33353">
    <property type="entry name" value="PUTATIVE (AFU_ORTHOLOGUE AFUA_1G12560)-RELATED"/>
    <property type="match status" value="1"/>
</dbReference>
<dbReference type="PANTHER" id="PTHR33353:SF34">
    <property type="entry name" value="ENDO-BETA-1,4-GLUCANASE D"/>
    <property type="match status" value="1"/>
</dbReference>
<evidence type="ECO:0000256" key="4">
    <source>
        <dbReference type="ARBA" id="ARBA00023157"/>
    </source>
</evidence>
<keyword evidence="10" id="KW-1185">Reference proteome</keyword>
<evidence type="ECO:0000313" key="9">
    <source>
        <dbReference type="EMBL" id="KAB8294730.1"/>
    </source>
</evidence>
<gene>
    <name evidence="9" type="ORF">EYC80_006692</name>
</gene>
<dbReference type="AlphaFoldDB" id="A0A5N6JYZ0"/>
<dbReference type="GO" id="GO:0005576">
    <property type="term" value="C:extracellular region"/>
    <property type="evidence" value="ECO:0007669"/>
    <property type="project" value="UniProtKB-SubCell"/>
</dbReference>
<comment type="cofactor">
    <cofactor evidence="1">
        <name>Cu(2+)</name>
        <dbReference type="ChEBI" id="CHEBI:29036"/>
    </cofactor>
</comment>
<proteinExistence type="predicted"/>
<comment type="caution">
    <text evidence="9">The sequence shown here is derived from an EMBL/GenBank/DDBJ whole genome shotgun (WGS) entry which is preliminary data.</text>
</comment>
<organism evidence="9 10">
    <name type="scientific">Monilinia laxa</name>
    <name type="common">Brown rot fungus</name>
    <name type="synonym">Sclerotinia laxa</name>
    <dbReference type="NCBI Taxonomy" id="61186"/>
    <lineage>
        <taxon>Eukaryota</taxon>
        <taxon>Fungi</taxon>
        <taxon>Dikarya</taxon>
        <taxon>Ascomycota</taxon>
        <taxon>Pezizomycotina</taxon>
        <taxon>Leotiomycetes</taxon>
        <taxon>Helotiales</taxon>
        <taxon>Sclerotiniaceae</taxon>
        <taxon>Monilinia</taxon>
    </lineage>
</organism>
<dbReference type="InterPro" id="IPR049892">
    <property type="entry name" value="AA9"/>
</dbReference>
<evidence type="ECO:0000259" key="8">
    <source>
        <dbReference type="Pfam" id="PF03443"/>
    </source>
</evidence>
<feature type="domain" description="Auxiliary Activity family 9 catalytic" evidence="8">
    <location>
        <begin position="19"/>
        <end position="232"/>
    </location>
</feature>
<sequence>MSFTKLTTFAGLIATCAAHGYVSGIVAGTTYYGGWLPNIYAYQSPMPDSIGWSDQNLDQGFVDGSAYASGDIICAKDAKNAALSAKIAAGQTIEFQWTKWPESHHGPILTYLANCKGDCKTVDKTTLEFFKIDEAGLLDDATLPGTWASDKLISNNNTWTSTIPSDIAPGNYVVRHEIIALHSAGSANGAQNYVQCINLDISGTGTAAPAGTLGEKLYTPTDKGILVTIYEKLTYVIPGPPLYKVGGAGTGSASTAPVASAAPTSAAAPASTSAPATAAASAPASSAPVSTPVASAPAVYTSSSPTTLVTSVASASATAAPPSDDDDDDTCEA</sequence>
<feature type="chain" id="PRO_5024983594" description="Auxiliary Activity family 9 catalytic domain-containing protein" evidence="7">
    <location>
        <begin position="19"/>
        <end position="333"/>
    </location>
</feature>
<feature type="region of interest" description="Disordered" evidence="6">
    <location>
        <begin position="273"/>
        <end position="333"/>
    </location>
</feature>
<dbReference type="InterPro" id="IPR005103">
    <property type="entry name" value="AA9_LPMO"/>
</dbReference>
<dbReference type="OrthoDB" id="4849160at2759"/>
<keyword evidence="3" id="KW-0964">Secreted</keyword>
<feature type="compositionally biased region" description="Low complexity" evidence="6">
    <location>
        <begin position="273"/>
        <end position="322"/>
    </location>
</feature>
<dbReference type="Pfam" id="PF03443">
    <property type="entry name" value="AA9"/>
    <property type="match status" value="1"/>
</dbReference>
<keyword evidence="5" id="KW-0325">Glycoprotein</keyword>
<evidence type="ECO:0000313" key="10">
    <source>
        <dbReference type="Proteomes" id="UP000326757"/>
    </source>
</evidence>
<keyword evidence="4" id="KW-1015">Disulfide bond</keyword>
<evidence type="ECO:0000256" key="3">
    <source>
        <dbReference type="ARBA" id="ARBA00022525"/>
    </source>
</evidence>
<protein>
    <recommendedName>
        <fullName evidence="8">Auxiliary Activity family 9 catalytic domain-containing protein</fullName>
    </recommendedName>
</protein>
<accession>A0A5N6JYZ0</accession>
<dbReference type="Gene3D" id="2.70.50.70">
    <property type="match status" value="1"/>
</dbReference>
<comment type="subcellular location">
    <subcellularLocation>
        <location evidence="2">Secreted</location>
    </subcellularLocation>
</comment>
<evidence type="ECO:0000256" key="6">
    <source>
        <dbReference type="SAM" id="MobiDB-lite"/>
    </source>
</evidence>
<feature type="signal peptide" evidence="7">
    <location>
        <begin position="1"/>
        <end position="18"/>
    </location>
</feature>
<dbReference type="EMBL" id="VIGI01000010">
    <property type="protein sequence ID" value="KAB8294730.1"/>
    <property type="molecule type" value="Genomic_DNA"/>
</dbReference>
<name>A0A5N6JYZ0_MONLA</name>
<dbReference type="Proteomes" id="UP000326757">
    <property type="component" value="Unassembled WGS sequence"/>
</dbReference>
<dbReference type="CDD" id="cd21175">
    <property type="entry name" value="LPMO_AA9"/>
    <property type="match status" value="1"/>
</dbReference>
<keyword evidence="7" id="KW-0732">Signal</keyword>
<evidence type="ECO:0000256" key="5">
    <source>
        <dbReference type="ARBA" id="ARBA00023180"/>
    </source>
</evidence>
<evidence type="ECO:0000256" key="2">
    <source>
        <dbReference type="ARBA" id="ARBA00004613"/>
    </source>
</evidence>
<feature type="compositionally biased region" description="Acidic residues" evidence="6">
    <location>
        <begin position="323"/>
        <end position="333"/>
    </location>
</feature>